<protein>
    <submittedName>
        <fullName evidence="1">MHC Class I</fullName>
    </submittedName>
</protein>
<keyword evidence="2" id="KW-1185">Reference proteome</keyword>
<dbReference type="InterPro" id="IPR037055">
    <property type="entry name" value="MHC_I-like_Ag-recog_sf"/>
</dbReference>
<dbReference type="SUPFAM" id="SSF54452">
    <property type="entry name" value="MHC antigen-recognition domain"/>
    <property type="match status" value="1"/>
</dbReference>
<proteinExistence type="predicted"/>
<dbReference type="Gene3D" id="3.30.500.10">
    <property type="entry name" value="MHC class I-like antigen recognition-like"/>
    <property type="match status" value="1"/>
</dbReference>
<evidence type="ECO:0000313" key="2">
    <source>
        <dbReference type="Proteomes" id="UP000290797"/>
    </source>
</evidence>
<name>A0A2D1A5J4_9GAMA</name>
<organism evidence="1">
    <name type="scientific">vespertilionid gammaherpesvirus 3</name>
    <dbReference type="NCBI Taxonomy" id="2846598"/>
    <lineage>
        <taxon>Viruses</taxon>
        <taxon>Duplodnaviria</taxon>
        <taxon>Heunggongvirae</taxon>
        <taxon>Peploviricota</taxon>
        <taxon>Herviviricetes</taxon>
        <taxon>Herpesvirales</taxon>
        <taxon>Orthoherpesviridae</taxon>
        <taxon>Gammaherpesvirinae</taxon>
        <taxon>Patagivirus</taxon>
        <taxon>Patagivirus vespertilionidgamma3</taxon>
    </lineage>
</organism>
<evidence type="ECO:0000313" key="1">
    <source>
        <dbReference type="EMBL" id="ATA58234.1"/>
    </source>
</evidence>
<reference evidence="1" key="1">
    <citation type="journal article" date="2018" name="Virology">
        <title>Isolation, characterization and prevalence of a novel Gammaherpesvirus in Eptesicus fuscus, the North American big brown bat.</title>
        <authorList>
            <person name="Subudhi S."/>
            <person name="Rapin N."/>
            <person name="Dorville N."/>
            <person name="Hill J.E."/>
            <person name="Town J."/>
            <person name="Willis C.K."/>
            <person name="Bollinger T.K."/>
            <person name="Misra V."/>
        </authorList>
    </citation>
    <scope>NUCLEOTIDE SEQUENCE</scope>
</reference>
<accession>A0A2D1A5J4</accession>
<dbReference type="InterPro" id="IPR011162">
    <property type="entry name" value="MHC_I/II-like_Ag-recog"/>
</dbReference>
<dbReference type="EMBL" id="MF385016">
    <property type="protein sequence ID" value="ATA58234.1"/>
    <property type="molecule type" value="Genomic_DNA"/>
</dbReference>
<dbReference type="Proteomes" id="UP000290797">
    <property type="component" value="Segment"/>
</dbReference>
<sequence length="132" mass="14994">MITSCLPPVTDRERWHSLKALTTISCGPVKGSCQTWSSFFINDIQLLRFYGKGAHSRLEPVADWMRAAWWERRDFKYLGQDSTQWSHTTKLLEEELEKGTFDNRCSASYEDYGKDGSFVGGKFGITDGAAGR</sequence>